<dbReference type="InterPro" id="IPR000433">
    <property type="entry name" value="Znf_ZZ"/>
</dbReference>
<dbReference type="GO" id="GO:0035973">
    <property type="term" value="P:aggrephagy"/>
    <property type="evidence" value="ECO:0007669"/>
    <property type="project" value="TreeGrafter"/>
</dbReference>
<dbReference type="GO" id="GO:0005080">
    <property type="term" value="F:protein kinase C binding"/>
    <property type="evidence" value="ECO:0007669"/>
    <property type="project" value="TreeGrafter"/>
</dbReference>
<dbReference type="GO" id="GO:0070530">
    <property type="term" value="F:K63-linked polyubiquitin modification-dependent protein binding"/>
    <property type="evidence" value="ECO:0007669"/>
    <property type="project" value="TreeGrafter"/>
</dbReference>
<dbReference type="InterPro" id="IPR043145">
    <property type="entry name" value="Znf_ZZ_sf"/>
</dbReference>
<dbReference type="GO" id="GO:0044753">
    <property type="term" value="C:amphisome"/>
    <property type="evidence" value="ECO:0007669"/>
    <property type="project" value="TreeGrafter"/>
</dbReference>
<dbReference type="InterPro" id="IPR052260">
    <property type="entry name" value="Autophagy_Rcpt_SigReg"/>
</dbReference>
<dbReference type="EMBL" id="JADNRY010000047">
    <property type="protein sequence ID" value="KAF9069787.1"/>
    <property type="molecule type" value="Genomic_DNA"/>
</dbReference>
<organism evidence="7 8">
    <name type="scientific">Rhodocollybia butyracea</name>
    <dbReference type="NCBI Taxonomy" id="206335"/>
    <lineage>
        <taxon>Eukaryota</taxon>
        <taxon>Fungi</taxon>
        <taxon>Dikarya</taxon>
        <taxon>Basidiomycota</taxon>
        <taxon>Agaricomycotina</taxon>
        <taxon>Agaricomycetes</taxon>
        <taxon>Agaricomycetidae</taxon>
        <taxon>Agaricales</taxon>
        <taxon>Marasmiineae</taxon>
        <taxon>Omphalotaceae</taxon>
        <taxon>Rhodocollybia</taxon>
    </lineage>
</organism>
<dbReference type="CDD" id="cd02340">
    <property type="entry name" value="ZZ_NBR1_like"/>
    <property type="match status" value="1"/>
</dbReference>
<name>A0A9P5PV94_9AGAR</name>
<dbReference type="Proteomes" id="UP000772434">
    <property type="component" value="Unassembled WGS sequence"/>
</dbReference>
<feature type="region of interest" description="Disordered" evidence="5">
    <location>
        <begin position="403"/>
        <end position="434"/>
    </location>
</feature>
<keyword evidence="3" id="KW-0862">Zinc</keyword>
<dbReference type="Pfam" id="PF00569">
    <property type="entry name" value="ZZ"/>
    <property type="match status" value="1"/>
</dbReference>
<evidence type="ECO:0000256" key="4">
    <source>
        <dbReference type="PROSITE-ProRule" id="PRU00228"/>
    </source>
</evidence>
<dbReference type="PANTHER" id="PTHR15090">
    <property type="entry name" value="SEQUESTOSOME 1-RELATED"/>
    <property type="match status" value="1"/>
</dbReference>
<protein>
    <recommendedName>
        <fullName evidence="6">ZZ-type domain-containing protein</fullName>
    </recommendedName>
</protein>
<evidence type="ECO:0000256" key="5">
    <source>
        <dbReference type="SAM" id="MobiDB-lite"/>
    </source>
</evidence>
<dbReference type="Gene3D" id="3.10.20.90">
    <property type="entry name" value="Phosphatidylinositol 3-kinase Catalytic Subunit, Chain A, domain 1"/>
    <property type="match status" value="1"/>
</dbReference>
<feature type="compositionally biased region" description="Polar residues" evidence="5">
    <location>
        <begin position="161"/>
        <end position="204"/>
    </location>
</feature>
<gene>
    <name evidence="7" type="ORF">BDP27DRAFT_674584</name>
</gene>
<feature type="domain" description="ZZ-type" evidence="6">
    <location>
        <begin position="633"/>
        <end position="694"/>
    </location>
</feature>
<dbReference type="Gene3D" id="3.30.60.90">
    <property type="match status" value="3"/>
</dbReference>
<dbReference type="SUPFAM" id="SSF54277">
    <property type="entry name" value="CAD &amp; PB1 domains"/>
    <property type="match status" value="1"/>
</dbReference>
<dbReference type="PANTHER" id="PTHR15090:SF0">
    <property type="entry name" value="SEQUESTOSOME-1"/>
    <property type="match status" value="1"/>
</dbReference>
<evidence type="ECO:0000256" key="3">
    <source>
        <dbReference type="ARBA" id="ARBA00022833"/>
    </source>
</evidence>
<dbReference type="SMART" id="SM00291">
    <property type="entry name" value="ZnF_ZZ"/>
    <property type="match status" value="4"/>
</dbReference>
<evidence type="ECO:0000256" key="2">
    <source>
        <dbReference type="ARBA" id="ARBA00022771"/>
    </source>
</evidence>
<dbReference type="PROSITE" id="PS50135">
    <property type="entry name" value="ZF_ZZ_2"/>
    <property type="match status" value="2"/>
</dbReference>
<accession>A0A9P5PV94</accession>
<dbReference type="OrthoDB" id="661148at2759"/>
<dbReference type="SUPFAM" id="SSF57850">
    <property type="entry name" value="RING/U-box"/>
    <property type="match status" value="4"/>
</dbReference>
<dbReference type="GO" id="GO:0000423">
    <property type="term" value="P:mitophagy"/>
    <property type="evidence" value="ECO:0007669"/>
    <property type="project" value="TreeGrafter"/>
</dbReference>
<keyword evidence="2 4" id="KW-0863">Zinc-finger</keyword>
<evidence type="ECO:0000313" key="8">
    <source>
        <dbReference type="Proteomes" id="UP000772434"/>
    </source>
</evidence>
<dbReference type="InterPro" id="IPR000270">
    <property type="entry name" value="PB1_dom"/>
</dbReference>
<proteinExistence type="predicted"/>
<evidence type="ECO:0000256" key="1">
    <source>
        <dbReference type="ARBA" id="ARBA00022723"/>
    </source>
</evidence>
<dbReference type="GO" id="GO:0016235">
    <property type="term" value="C:aggresome"/>
    <property type="evidence" value="ECO:0007669"/>
    <property type="project" value="TreeGrafter"/>
</dbReference>
<reference evidence="7" key="1">
    <citation type="submission" date="2020-11" db="EMBL/GenBank/DDBJ databases">
        <authorList>
            <consortium name="DOE Joint Genome Institute"/>
            <person name="Ahrendt S."/>
            <person name="Riley R."/>
            <person name="Andreopoulos W."/>
            <person name="Labutti K."/>
            <person name="Pangilinan J."/>
            <person name="Ruiz-Duenas F.J."/>
            <person name="Barrasa J.M."/>
            <person name="Sanchez-Garcia M."/>
            <person name="Camarero S."/>
            <person name="Miyauchi S."/>
            <person name="Serrano A."/>
            <person name="Linde D."/>
            <person name="Babiker R."/>
            <person name="Drula E."/>
            <person name="Ayuso-Fernandez I."/>
            <person name="Pacheco R."/>
            <person name="Padilla G."/>
            <person name="Ferreira P."/>
            <person name="Barriuso J."/>
            <person name="Kellner H."/>
            <person name="Castanera R."/>
            <person name="Alfaro M."/>
            <person name="Ramirez L."/>
            <person name="Pisabarro A.G."/>
            <person name="Kuo A."/>
            <person name="Tritt A."/>
            <person name="Lipzen A."/>
            <person name="He G."/>
            <person name="Yan M."/>
            <person name="Ng V."/>
            <person name="Cullen D."/>
            <person name="Martin F."/>
            <person name="Rosso M.-N."/>
            <person name="Henrissat B."/>
            <person name="Hibbett D."/>
            <person name="Martinez A.T."/>
            <person name="Grigoriev I.V."/>
        </authorList>
    </citation>
    <scope>NUCLEOTIDE SEQUENCE</scope>
    <source>
        <strain evidence="7">AH 40177</strain>
    </source>
</reference>
<dbReference type="PROSITE" id="PS01357">
    <property type="entry name" value="ZF_ZZ_1"/>
    <property type="match status" value="1"/>
</dbReference>
<evidence type="ECO:0000313" key="7">
    <source>
        <dbReference type="EMBL" id="KAF9069787.1"/>
    </source>
</evidence>
<evidence type="ECO:0000259" key="6">
    <source>
        <dbReference type="PROSITE" id="PS50135"/>
    </source>
</evidence>
<keyword evidence="8" id="KW-1185">Reference proteome</keyword>
<comment type="caution">
    <text evidence="7">The sequence shown here is derived from an EMBL/GenBank/DDBJ whole genome shotgun (WGS) entry which is preliminary data.</text>
</comment>
<dbReference type="GO" id="GO:0008270">
    <property type="term" value="F:zinc ion binding"/>
    <property type="evidence" value="ECO:0007669"/>
    <property type="project" value="UniProtKB-KW"/>
</dbReference>
<keyword evidence="1" id="KW-0479">Metal-binding</keyword>
<dbReference type="GO" id="GO:0007032">
    <property type="term" value="P:endosome organization"/>
    <property type="evidence" value="ECO:0007669"/>
    <property type="project" value="TreeGrafter"/>
</dbReference>
<dbReference type="AlphaFoldDB" id="A0A9P5PV94"/>
<feature type="domain" description="ZZ-type" evidence="6">
    <location>
        <begin position="751"/>
        <end position="808"/>
    </location>
</feature>
<feature type="region of interest" description="Disordered" evidence="5">
    <location>
        <begin position="133"/>
        <end position="211"/>
    </location>
</feature>
<sequence>MNRTHPDKPLVVKCDFNGNQKKISFHSAQNCSYGTLRDKIEQCFALYTSAFSIVYFDDGEEIPISAEDHLTEAISYFQADEGTSSIRSGFSFGTRKITLRVQILVEYEGPSLSDAGSIISVEEYRSRNGSARSFSFGGSNVEPDDDSVTVSSRDNGGRPSAPSSVHNHRTSASARASQLSGESSWDSLSRMPSNYSRSLSQNQDPFADSEPPVNVFERLKAAEDDSPGSSNPIVSDHAAWLKEQHERAYRSLGVLPEPSVSNEPEDWVYEQEDQVGALSLQRAPTGKYYYMYGSEASPSQQGTGVDEDSYEFNPSIEGGINGKPRPTSRQLNWVAAQQEVHQLSQRSDPSLETLGLPELLRDIPPNPPGEADLTLCSECGLLLDYMKYVCYTCGEKEPGLQVQTQTSFKGKDRDSSPTYPPRPNIYTSPLSSSFSSSSRTFIGGHSAFMHNPLPQELTVYSFTSSTLALPPSLPKEIGYELCPNCVEVAGVTHAVEAVVEPGSSPIASDLLSSSSEDAALQWRRAAPKEKGQLRHAYVEKMWGHYGWEDVVQSEAHTENCSACGVKASPHKLYKCASCPRHYLCRACYSQVHDLHPSHAFLVLPGKSLRSLSDSDFLAYSSILNATEEQSMIHPGVRCTHCLREIVGARFHCAECDDVDICSNCESAGLPGNMDSADGGHNSSHILIKIPTPLATSKVQSVSRTARNLWTSDPANVNRVGPSKAKSEISSYARTVVGSGSNRTSEPIDNEDHGIDCSACRKPISGVRYQCANCPAPNLGYNLCASCERHSYTVHDPRHAFFKLPRPVHRHIQSNFPMIPVLYKVPAGPSPRAFDTGDPTDYLKSIIHPAAVCDLCFTRIQGAWFHCAHCAKDFCSGCESVDTHDDTHVFLVFKTLIDMKILRCVLNRSLHTQC</sequence>
<dbReference type="Pfam" id="PF00564">
    <property type="entry name" value="PB1"/>
    <property type="match status" value="1"/>
</dbReference>